<accession>A0A4Q5GLL9</accession>
<feature type="transmembrane region" description="Helical" evidence="1">
    <location>
        <begin position="18"/>
        <end position="35"/>
    </location>
</feature>
<name>A0A4Q5GLL9_9BACE</name>
<evidence type="ECO:0000313" key="5">
    <source>
        <dbReference type="Proteomes" id="UP000335496"/>
    </source>
</evidence>
<dbReference type="Proteomes" id="UP000335496">
    <property type="component" value="Unassembled WGS sequence"/>
</dbReference>
<reference evidence="2 5" key="1">
    <citation type="journal article" date="2019" name="Nat. Med.">
        <title>A library of human gut bacterial isolates paired with longitudinal multiomics data enables mechanistic microbiome research.</title>
        <authorList>
            <person name="Poyet M."/>
            <person name="Groussin M."/>
            <person name="Gibbons S.M."/>
            <person name="Avila-Pacheco J."/>
            <person name="Jiang X."/>
            <person name="Kearney S.M."/>
            <person name="Perrotta A.R."/>
            <person name="Berdy B."/>
            <person name="Zhao S."/>
            <person name="Lieberman T.D."/>
            <person name="Swanson P.K."/>
            <person name="Smith M."/>
            <person name="Roesemann S."/>
            <person name="Alexander J.E."/>
            <person name="Rich S.A."/>
            <person name="Livny J."/>
            <person name="Vlamakis H."/>
            <person name="Clish C."/>
            <person name="Bullock K."/>
            <person name="Deik A."/>
            <person name="Scott J."/>
            <person name="Pierce K.A."/>
            <person name="Xavier R.J."/>
            <person name="Alm E.J."/>
        </authorList>
    </citation>
    <scope>NUCLEOTIDE SEQUENCE [LARGE SCALE GENOMIC DNA]</scope>
    <source>
        <strain evidence="2 5">BIOML-A1</strain>
    </source>
</reference>
<keyword evidence="1" id="KW-1133">Transmembrane helix</keyword>
<dbReference type="Proteomes" id="UP000291917">
    <property type="component" value="Unassembled WGS sequence"/>
</dbReference>
<evidence type="ECO:0000256" key="1">
    <source>
        <dbReference type="SAM" id="Phobius"/>
    </source>
</evidence>
<evidence type="ECO:0000313" key="4">
    <source>
        <dbReference type="Proteomes" id="UP000291917"/>
    </source>
</evidence>
<protein>
    <recommendedName>
        <fullName evidence="6">Permease</fullName>
    </recommendedName>
</protein>
<gene>
    <name evidence="3" type="ORF">EAJ03_17480</name>
    <name evidence="2" type="ORF">F2Z23_17890</name>
</gene>
<dbReference type="EMBL" id="RCXL01000037">
    <property type="protein sequence ID" value="RYT69268.1"/>
    <property type="molecule type" value="Genomic_DNA"/>
</dbReference>
<dbReference type="AlphaFoldDB" id="A0A4Q5GLL9"/>
<evidence type="ECO:0008006" key="6">
    <source>
        <dbReference type="Google" id="ProtNLM"/>
    </source>
</evidence>
<dbReference type="EMBL" id="VVZX01000035">
    <property type="protein sequence ID" value="KAA5269348.1"/>
    <property type="molecule type" value="Genomic_DNA"/>
</dbReference>
<comment type="caution">
    <text evidence="3">The sequence shown here is derived from an EMBL/GenBank/DDBJ whole genome shotgun (WGS) entry which is preliminary data.</text>
</comment>
<keyword evidence="5" id="KW-1185">Reference proteome</keyword>
<sequence>MILLAADVSALIGLFKEAGGMLIGVGFVCAGLAVLKKIITRPESAKEAITTYIVALVIYLLIWSLI</sequence>
<feature type="transmembrane region" description="Helical" evidence="1">
    <location>
        <begin position="47"/>
        <end position="65"/>
    </location>
</feature>
<evidence type="ECO:0000313" key="3">
    <source>
        <dbReference type="EMBL" id="RYT69268.1"/>
    </source>
</evidence>
<evidence type="ECO:0000313" key="2">
    <source>
        <dbReference type="EMBL" id="KAA5269348.1"/>
    </source>
</evidence>
<keyword evidence="1" id="KW-0472">Membrane</keyword>
<proteinExistence type="predicted"/>
<dbReference type="RefSeq" id="WP_130089187.1">
    <property type="nucleotide sequence ID" value="NZ_RCXL01000037.1"/>
</dbReference>
<organism evidence="3 4">
    <name type="scientific">Bacteroides eggerthii</name>
    <dbReference type="NCBI Taxonomy" id="28111"/>
    <lineage>
        <taxon>Bacteria</taxon>
        <taxon>Pseudomonadati</taxon>
        <taxon>Bacteroidota</taxon>
        <taxon>Bacteroidia</taxon>
        <taxon>Bacteroidales</taxon>
        <taxon>Bacteroidaceae</taxon>
        <taxon>Bacteroides</taxon>
    </lineage>
</organism>
<reference evidence="3 4" key="2">
    <citation type="journal article" date="2019" name="Science, e1252229">
        <title>Invertible promoters mediate bacterial phase variation, antibiotic resistance, and host adaptation in the gut.</title>
        <authorList>
            <person name="Jiang X."/>
            <person name="Hall A.B."/>
            <person name="Arthur T.D."/>
            <person name="Plichta D.R."/>
            <person name="Covington C.T."/>
            <person name="Poyet M."/>
            <person name="Crothers J."/>
            <person name="Moses P.L."/>
            <person name="Tolonen A.C."/>
            <person name="Vlamakis H."/>
            <person name="Alm E.J."/>
            <person name="Xavier R.J."/>
        </authorList>
    </citation>
    <scope>NUCLEOTIDE SEQUENCE [LARGE SCALE GENOMIC DNA]</scope>
    <source>
        <strain evidence="3">Bj_0095</strain>
        <strain evidence="4">bj_0095</strain>
    </source>
</reference>
<keyword evidence="1" id="KW-0812">Transmembrane</keyword>